<dbReference type="Proteomes" id="UP000235388">
    <property type="component" value="Unassembled WGS sequence"/>
</dbReference>
<dbReference type="OrthoDB" id="2498045at2759"/>
<feature type="signal peptide" evidence="1">
    <location>
        <begin position="1"/>
        <end position="21"/>
    </location>
</feature>
<keyword evidence="1" id="KW-0732">Signal</keyword>
<gene>
    <name evidence="2" type="ORF">PCANC_13592</name>
</gene>
<evidence type="ECO:0000256" key="1">
    <source>
        <dbReference type="SAM" id="SignalP"/>
    </source>
</evidence>
<feature type="chain" id="PRO_5014659259" description="Secreted protein" evidence="1">
    <location>
        <begin position="22"/>
        <end position="276"/>
    </location>
</feature>
<protein>
    <recommendedName>
        <fullName evidence="4">Secreted protein</fullName>
    </recommendedName>
</protein>
<sequence length="276" mass="29517">MNNLFTLAFFASALCLASTNSQQLWGPAGGMPAPPLPPVSQPLQAAKVLLPGTNRPSPVLPLKNLLDVPTPIISQVLPVTAGLAPVTQTARLSFKRVKVYGYLADTLNAILPHTNTIRKLIAGAESANVEDVSWKLVNELRQILQILNGCLYKVKDCGNAPTPSGIPGGKTPTLDDICQLFFRIMCEIRDICKIIGSLCIKYKRVRGVCQDTLKQITGCLGSIAVRCGIEVGTLATGLGRILANFPHFFIDVEFGFGAFPSILGNGYGSLSFHASI</sequence>
<proteinExistence type="predicted"/>
<name>A0A2N5T4W6_9BASI</name>
<dbReference type="AlphaFoldDB" id="A0A2N5T4W6"/>
<reference evidence="2 3" key="1">
    <citation type="submission" date="2017-11" db="EMBL/GenBank/DDBJ databases">
        <title>De novo assembly and phasing of dikaryotic genomes from two isolates of Puccinia coronata f. sp. avenae, the causal agent of oat crown rust.</title>
        <authorList>
            <person name="Miller M.E."/>
            <person name="Zhang Y."/>
            <person name="Omidvar V."/>
            <person name="Sperschneider J."/>
            <person name="Schwessinger B."/>
            <person name="Raley C."/>
            <person name="Palmer J.M."/>
            <person name="Garnica D."/>
            <person name="Upadhyaya N."/>
            <person name="Rathjen J."/>
            <person name="Taylor J.M."/>
            <person name="Park R.F."/>
            <person name="Dodds P.N."/>
            <person name="Hirsch C.D."/>
            <person name="Kianian S.F."/>
            <person name="Figueroa M."/>
        </authorList>
    </citation>
    <scope>NUCLEOTIDE SEQUENCE [LARGE SCALE GENOMIC DNA]</scope>
    <source>
        <strain evidence="2">12NC29</strain>
    </source>
</reference>
<comment type="caution">
    <text evidence="2">The sequence shown here is derived from an EMBL/GenBank/DDBJ whole genome shotgun (WGS) entry which is preliminary data.</text>
</comment>
<evidence type="ECO:0008006" key="4">
    <source>
        <dbReference type="Google" id="ProtNLM"/>
    </source>
</evidence>
<evidence type="ECO:0000313" key="3">
    <source>
        <dbReference type="Proteomes" id="UP000235388"/>
    </source>
</evidence>
<evidence type="ECO:0000313" key="2">
    <source>
        <dbReference type="EMBL" id="PLW20551.1"/>
    </source>
</evidence>
<accession>A0A2N5T4W6</accession>
<dbReference type="EMBL" id="PGCJ01000795">
    <property type="protein sequence ID" value="PLW20551.1"/>
    <property type="molecule type" value="Genomic_DNA"/>
</dbReference>
<organism evidence="2 3">
    <name type="scientific">Puccinia coronata f. sp. avenae</name>
    <dbReference type="NCBI Taxonomy" id="200324"/>
    <lineage>
        <taxon>Eukaryota</taxon>
        <taxon>Fungi</taxon>
        <taxon>Dikarya</taxon>
        <taxon>Basidiomycota</taxon>
        <taxon>Pucciniomycotina</taxon>
        <taxon>Pucciniomycetes</taxon>
        <taxon>Pucciniales</taxon>
        <taxon>Pucciniaceae</taxon>
        <taxon>Puccinia</taxon>
    </lineage>
</organism>
<keyword evidence="3" id="KW-1185">Reference proteome</keyword>